<keyword evidence="3" id="KW-1017">Isopeptide bond</keyword>
<feature type="compositionally biased region" description="Pro residues" evidence="14">
    <location>
        <begin position="400"/>
        <end position="421"/>
    </location>
</feature>
<dbReference type="PROSITE" id="PS50297">
    <property type="entry name" value="ANK_REP_REGION"/>
    <property type="match status" value="2"/>
</dbReference>
<dbReference type="InterPro" id="IPR038227">
    <property type="entry name" value="PUFD_som_sf"/>
</dbReference>
<dbReference type="EMBL" id="AAKN02054383">
    <property type="status" value="NOT_ANNOTATED_CDS"/>
    <property type="molecule type" value="Genomic_DNA"/>
</dbReference>
<reference evidence="16" key="2">
    <citation type="submission" date="2025-08" db="UniProtKB">
        <authorList>
            <consortium name="Ensembl"/>
        </authorList>
    </citation>
    <scope>IDENTIFICATION</scope>
    <source>
        <strain evidence="16">2N</strain>
    </source>
</reference>
<dbReference type="Gene3D" id="3.10.260.40">
    <property type="entry name" value="BCL-6 corepressor, PCGF1 binding domain"/>
    <property type="match status" value="1"/>
</dbReference>
<dbReference type="CDD" id="cd14260">
    <property type="entry name" value="PUFD_like_1"/>
    <property type="match status" value="1"/>
</dbReference>
<dbReference type="HOGENOM" id="CLU_003920_0_0_1"/>
<dbReference type="GO" id="GO:0006325">
    <property type="term" value="P:chromatin organization"/>
    <property type="evidence" value="ECO:0007669"/>
    <property type="project" value="UniProtKB-KW"/>
</dbReference>
<dbReference type="InterPro" id="IPR036770">
    <property type="entry name" value="Ankyrin_rpt-contain_sf"/>
</dbReference>
<feature type="domain" description="BCL-6 corepressor PCGF1 binding" evidence="15">
    <location>
        <begin position="1719"/>
        <end position="1835"/>
    </location>
</feature>
<comment type="similarity">
    <text evidence="12">Belongs to the BCOR family.</text>
</comment>
<reference evidence="17" key="1">
    <citation type="journal article" date="2011" name="Nature">
        <title>A high-resolution map of human evolutionary constraint using 29 mammals.</title>
        <authorList>
            <person name="Lindblad-Toh K."/>
            <person name="Garber M."/>
            <person name="Zuk O."/>
            <person name="Lin M.F."/>
            <person name="Parker B.J."/>
            <person name="Washietl S."/>
            <person name="Kheradpour P."/>
            <person name="Ernst J."/>
            <person name="Jordan G."/>
            <person name="Mauceli E."/>
            <person name="Ward L.D."/>
            <person name="Lowe C.B."/>
            <person name="Holloway A.K."/>
            <person name="Clamp M."/>
            <person name="Gnerre S."/>
            <person name="Alfoldi J."/>
            <person name="Beal K."/>
            <person name="Chang J."/>
            <person name="Clawson H."/>
            <person name="Cuff J."/>
            <person name="Di Palma F."/>
            <person name="Fitzgerald S."/>
            <person name="Flicek P."/>
            <person name="Guttman M."/>
            <person name="Hubisz M.J."/>
            <person name="Jaffe D.B."/>
            <person name="Jungreis I."/>
            <person name="Kent W.J."/>
            <person name="Kostka D."/>
            <person name="Lara M."/>
            <person name="Martins A.L."/>
            <person name="Massingham T."/>
            <person name="Moltke I."/>
            <person name="Raney B.J."/>
            <person name="Rasmussen M.D."/>
            <person name="Robinson J."/>
            <person name="Stark A."/>
            <person name="Vilella A.J."/>
            <person name="Wen J."/>
            <person name="Xie X."/>
            <person name="Zody M.C."/>
            <person name="Baldwin J."/>
            <person name="Bloom T."/>
            <person name="Chin C.W."/>
            <person name="Heiman D."/>
            <person name="Nicol R."/>
            <person name="Nusbaum C."/>
            <person name="Young S."/>
            <person name="Wilkinson J."/>
            <person name="Worley K.C."/>
            <person name="Kovar C.L."/>
            <person name="Muzny D.M."/>
            <person name="Gibbs R.A."/>
            <person name="Cree A."/>
            <person name="Dihn H.H."/>
            <person name="Fowler G."/>
            <person name="Jhangiani S."/>
            <person name="Joshi V."/>
            <person name="Lee S."/>
            <person name="Lewis L.R."/>
            <person name="Nazareth L.V."/>
            <person name="Okwuonu G."/>
            <person name="Santibanez J."/>
            <person name="Warren W.C."/>
            <person name="Mardis E.R."/>
            <person name="Weinstock G.M."/>
            <person name="Wilson R.K."/>
            <person name="Delehaunty K."/>
            <person name="Dooling D."/>
            <person name="Fronik C."/>
            <person name="Fulton L."/>
            <person name="Fulton B."/>
            <person name="Graves T."/>
            <person name="Minx P."/>
            <person name="Sodergren E."/>
            <person name="Birney E."/>
            <person name="Margulies E.H."/>
            <person name="Herrero J."/>
            <person name="Green E.D."/>
            <person name="Haussler D."/>
            <person name="Siepel A."/>
            <person name="Goldman N."/>
            <person name="Pollard K.S."/>
            <person name="Pedersen J.S."/>
            <person name="Lander E.S."/>
            <person name="Kellis M."/>
        </authorList>
    </citation>
    <scope>NUCLEOTIDE SEQUENCE [LARGE SCALE GENOMIC DNA]</scope>
    <source>
        <strain evidence="17">2N</strain>
    </source>
</reference>
<evidence type="ECO:0000256" key="12">
    <source>
        <dbReference type="ARBA" id="ARBA00034703"/>
    </source>
</evidence>
<dbReference type="FunFam" id="1.25.40.20:FF:000032">
    <property type="entry name" value="BCL-6 corepressor isoform X1"/>
    <property type="match status" value="1"/>
</dbReference>
<feature type="compositionally biased region" description="Polar residues" evidence="14">
    <location>
        <begin position="823"/>
        <end position="835"/>
    </location>
</feature>
<dbReference type="Gene3D" id="1.25.40.20">
    <property type="entry name" value="Ankyrin repeat-containing domain"/>
    <property type="match status" value="1"/>
</dbReference>
<dbReference type="InterPro" id="IPR032365">
    <property type="entry name" value="PUFD"/>
</dbReference>
<evidence type="ECO:0000256" key="6">
    <source>
        <dbReference type="ARBA" id="ARBA00022843"/>
    </source>
</evidence>
<keyword evidence="17" id="KW-1185">Reference proteome</keyword>
<feature type="compositionally biased region" description="Polar residues" evidence="14">
    <location>
        <begin position="1277"/>
        <end position="1289"/>
    </location>
</feature>
<keyword evidence="2" id="KW-0678">Repressor</keyword>
<sequence>MEVLEIVVGKDVVERKGGREAHGNPRGHRLSFPAVEYSHLCQPSSLLKGASLPPLLAPSGSLKRWGEAHSIPPCLFCFFCSRRAPLSDEESTTGDCQHFGSQEFCVSSSFSKVELTAVGSGSNARGADPDGSATEKLGHKSEDQPDDPQPKMDYAGNAAEAEGLLGPLSSPGDGLKLPTSDGAEASNSRAECSWTPLSTQMSKQVDCSPPGVKALDSRHGVGDKNTFILATLGTGVPVEGTLPLVTTNFSPLPAPICPPAPGSVSVPPSVPDPFQVPLSVPAPVPHSGLVPVQVATSVAAPSPPLAPVPALAPAPPSVPTLISDSNPLSVSASVLVPVPASAPPSGPVPLSAPAPAPLSVPVSAPPLALIQAPVPPSAPTLVLAPVPTPVLAPMTASTPPAAPAPPSVPMPTPTPSSGPPSTPTLIPAFAPTPVPAPTPAPIFTPAPTPMPAATPTAIPTSAPIPASFSLSRVCFPAAQAPAMQKVPLSFQPGTVLTPSQPLVYIPPPSCGQPLSVATLPTTLGVSSTLTLPVLPSYLQDRCLPGVLASPELRSYPYAFSVARPLTSDSKLVSLEVNRLPCTSPSSSSTTQPAPDGVPRPLADTSLTTASAKVLPTPQPLLPAPSGSSAPPHPAKMPGGGEQQTEGASVTFSPLKSPPQLEREMASPPECSEMPLDLSSKSNRQKLPLPNQRKTPPMPVLTPVHTSSKALLSTVLSRSQRTTQAAGSNVTSCLGSTSSPFVIFPDIVRNGDPSTWVKNSTALISTIPGTYVGVANPVPASLLLNKDPNMGLNRDPRHLPKQEPISIIDQGEPKSTGATCGKKGSQSGAEGQPSTVKTRYTPARIAPGLPGCQSKELSLWKPTGPANIYPRCSVNGKPTSTQVLPVGWSPYHQSSLLSIGISSAGQLTPGQGVPIRPTSVVSEFLVCHLLAPVKLYLDFLRGSRDLGGPFTSEQDTVTKNKTCRIAAKPYEEQVNPVLLTLSPQTGTLALSVQPSSGDLRVNQGSEESESLLCSDNMPKMEGPQAACSLKLAGDTKPKNQVLATYMSHELVLATPQNLRKMPELPLLPHDSHPQELILDVVPSSKRGSNTELSQLGSQVDLGRVKMEKVDGDVVFNLATCFRADGLPAAPQRGQAEARAKAVQARVKRESVGVFACKSKWQPDEVPESPPPKKMKCGKEKEGEEQQQQQPQAKPLVRSSLGSKCRKPPSDPQEPTKKSSRGASDSGKEHNGVRGKHKHRKPTKPESQSPGKRADGHEEGSLEKKAKSSFRDFIPVVLSTRTRSQSGSICSSLAGMADSDMGSQEVFPTEEEEVTPTPAKRRKVRKPQRDTQYRSHHAQDKTLLNQGRRHLWRAREMPWRTEAARQMWDTNEEEEEEDEEGLGKRKKRRRQKSRKYQTGEYLTEQEEEQRRKGRADLKARKQKTSSQSSEHRLRNRNLLLPSKAQGISDSPNGFLPNNLEEPACLENPEKPSGKRKCKTKHMANVSEEAKGKGRWSQQKTRSPKSSTPAKPTEPCTPCKSRSAGPEEASESPTARQIPPEARRLIVNKNAGETLLQRAARLGYKDVVLYCLQKDSEDVNHRDNAGYTALHEACSRGWTDILNILLEHGANVNCSAQDGTRPVHDAVVNDNLETIWLLLSYGADPTLATYSGQTAMKLASSDTMKRFLSDHLSDLQGRAEGDPGVSWDFYSSSVLEQKDGFACDLLHNPPGSADQEGDDVEEDDFMFELSDKPLLPCYNLQVSVSRGPCNWFLFTDVLKRLKLSSRIFQARFPHFEITALPKAEFHRQVASSQLLTPAERPGGMEDRSPPGSSETVELVAYEPELLRLLGSEVEFQSWNS</sequence>
<feature type="region of interest" description="Disordered" evidence="14">
    <location>
        <begin position="803"/>
        <end position="835"/>
    </location>
</feature>
<feature type="compositionally biased region" description="Low complexity" evidence="14">
    <location>
        <begin position="155"/>
        <end position="178"/>
    </location>
</feature>
<evidence type="ECO:0000256" key="13">
    <source>
        <dbReference type="PROSITE-ProRule" id="PRU00023"/>
    </source>
</evidence>
<dbReference type="GO" id="GO:0005654">
    <property type="term" value="C:nucleoplasm"/>
    <property type="evidence" value="ECO:0007669"/>
    <property type="project" value="Ensembl"/>
</dbReference>
<feature type="compositionally biased region" description="Low complexity" evidence="14">
    <location>
        <begin position="1184"/>
        <end position="1193"/>
    </location>
</feature>
<dbReference type="InParanoid" id="H0W6P6"/>
<dbReference type="GO" id="GO:0000122">
    <property type="term" value="P:negative regulation of transcription by RNA polymerase II"/>
    <property type="evidence" value="ECO:0007669"/>
    <property type="project" value="TreeGrafter"/>
</dbReference>
<accession>H0W6P6</accession>
<keyword evidence="7" id="KW-0156">Chromatin regulator</keyword>
<keyword evidence="5" id="KW-0677">Repeat</keyword>
<feature type="compositionally biased region" description="Basic and acidic residues" evidence="14">
    <location>
        <begin position="1325"/>
        <end position="1338"/>
    </location>
</feature>
<evidence type="ECO:0000256" key="9">
    <source>
        <dbReference type="ARBA" id="ARBA00023043"/>
    </source>
</evidence>
<dbReference type="FunCoup" id="H0W6P6">
    <property type="interactions" value="1621"/>
</dbReference>
<dbReference type="EMBL" id="AAKN02054382">
    <property type="status" value="NOT_ANNOTATED_CDS"/>
    <property type="molecule type" value="Genomic_DNA"/>
</dbReference>
<reference evidence="16" key="3">
    <citation type="submission" date="2025-09" db="UniProtKB">
        <authorList>
            <consortium name="Ensembl"/>
        </authorList>
    </citation>
    <scope>IDENTIFICATION</scope>
    <source>
        <strain evidence="16">2N</strain>
    </source>
</reference>
<evidence type="ECO:0000256" key="11">
    <source>
        <dbReference type="ARBA" id="ARBA00023242"/>
    </source>
</evidence>
<evidence type="ECO:0000256" key="8">
    <source>
        <dbReference type="ARBA" id="ARBA00023015"/>
    </source>
</evidence>
<evidence type="ECO:0000256" key="10">
    <source>
        <dbReference type="ARBA" id="ARBA00023163"/>
    </source>
</evidence>
<evidence type="ECO:0000256" key="1">
    <source>
        <dbReference type="ARBA" id="ARBA00004123"/>
    </source>
</evidence>
<dbReference type="Bgee" id="ENSCPOG00000024563">
    <property type="expression patterns" value="Expressed in uterine cervix and 12 other cell types or tissues"/>
</dbReference>
<proteinExistence type="inferred from homology"/>
<dbReference type="eggNOG" id="ENOG502QSMY">
    <property type="taxonomic scope" value="Eukaryota"/>
</dbReference>
<dbReference type="GO" id="GO:0005886">
    <property type="term" value="C:plasma membrane"/>
    <property type="evidence" value="ECO:0007669"/>
    <property type="project" value="Ensembl"/>
</dbReference>
<evidence type="ECO:0000256" key="2">
    <source>
        <dbReference type="ARBA" id="ARBA00022491"/>
    </source>
</evidence>
<feature type="region of interest" description="Disordered" evidence="14">
    <location>
        <begin position="580"/>
        <end position="603"/>
    </location>
</feature>
<feature type="compositionally biased region" description="Acidic residues" evidence="14">
    <location>
        <begin position="1368"/>
        <end position="1378"/>
    </location>
</feature>
<feature type="compositionally biased region" description="Basic residues" evidence="14">
    <location>
        <begin position="1231"/>
        <end position="1240"/>
    </location>
</feature>
<gene>
    <name evidence="16" type="primary">BCORL1</name>
</gene>
<name>H0W6P6_CAVPO</name>
<dbReference type="OMA" id="EFQSWNS"/>
<evidence type="ECO:0000256" key="3">
    <source>
        <dbReference type="ARBA" id="ARBA00022499"/>
    </source>
</evidence>
<feature type="region of interest" description="Disordered" evidence="14">
    <location>
        <begin position="396"/>
        <end position="421"/>
    </location>
</feature>
<keyword evidence="6" id="KW-0832">Ubl conjugation</keyword>
<feature type="compositionally biased region" description="Basic and acidic residues" evidence="14">
    <location>
        <begin position="1351"/>
        <end position="1361"/>
    </location>
</feature>
<evidence type="ECO:0000259" key="15">
    <source>
        <dbReference type="Pfam" id="PF16553"/>
    </source>
</evidence>
<feature type="region of interest" description="Disordered" evidence="14">
    <location>
        <begin position="1160"/>
        <end position="1539"/>
    </location>
</feature>
<evidence type="ECO:0000313" key="17">
    <source>
        <dbReference type="Proteomes" id="UP000005447"/>
    </source>
</evidence>
<keyword evidence="10" id="KW-0804">Transcription</keyword>
<feature type="region of interest" description="Disordered" evidence="14">
    <location>
        <begin position="615"/>
        <end position="699"/>
    </location>
</feature>
<feature type="compositionally biased region" description="Basic and acidic residues" evidence="14">
    <location>
        <begin position="1250"/>
        <end position="1268"/>
    </location>
</feature>
<dbReference type="EMBL" id="AAKN02054384">
    <property type="status" value="NOT_ANNOTATED_CDS"/>
    <property type="molecule type" value="Genomic_DNA"/>
</dbReference>
<dbReference type="SMART" id="SM00248">
    <property type="entry name" value="ANK"/>
    <property type="match status" value="3"/>
</dbReference>
<dbReference type="Pfam" id="PF16553">
    <property type="entry name" value="PUFD"/>
    <property type="match status" value="1"/>
</dbReference>
<evidence type="ECO:0000256" key="7">
    <source>
        <dbReference type="ARBA" id="ARBA00022853"/>
    </source>
</evidence>
<dbReference type="Pfam" id="PF12796">
    <property type="entry name" value="Ank_2"/>
    <property type="match status" value="1"/>
</dbReference>
<feature type="repeat" description="ANK" evidence="13">
    <location>
        <begin position="1582"/>
        <end position="1614"/>
    </location>
</feature>
<dbReference type="VEuPathDB" id="HostDB:ENSCPOG00000024563"/>
<dbReference type="Ensembl" id="ENSCPOT00000026458.2">
    <property type="protein sequence ID" value="ENSCPOP00000018650.2"/>
    <property type="gene ID" value="ENSCPOG00000024563.2"/>
</dbReference>
<evidence type="ECO:0000256" key="5">
    <source>
        <dbReference type="ARBA" id="ARBA00022737"/>
    </source>
</evidence>
<dbReference type="EMBL" id="AAKN02054381">
    <property type="status" value="NOT_ANNOTATED_CDS"/>
    <property type="molecule type" value="Genomic_DNA"/>
</dbReference>
<feature type="region of interest" description="Disordered" evidence="14">
    <location>
        <begin position="119"/>
        <end position="187"/>
    </location>
</feature>
<dbReference type="STRING" id="10141.ENSCPOP00000018650"/>
<keyword evidence="4" id="KW-0597">Phosphoprotein</keyword>
<dbReference type="PROSITE" id="PS50088">
    <property type="entry name" value="ANK_REPEAT"/>
    <property type="match status" value="2"/>
</dbReference>
<feature type="region of interest" description="Disordered" evidence="14">
    <location>
        <begin position="1791"/>
        <end position="1811"/>
    </location>
</feature>
<dbReference type="InterPro" id="IPR002110">
    <property type="entry name" value="Ankyrin_rpt"/>
</dbReference>
<dbReference type="FunFam" id="3.10.260.40:FF:000001">
    <property type="entry name" value="BCL-6 corepressor isoform X2"/>
    <property type="match status" value="1"/>
</dbReference>
<feature type="compositionally biased region" description="Polar residues" evidence="14">
    <location>
        <begin position="1493"/>
        <end position="1507"/>
    </location>
</feature>
<keyword evidence="11" id="KW-0539">Nucleus</keyword>
<dbReference type="GeneTree" id="ENSGT00940000153737"/>
<protein>
    <submittedName>
        <fullName evidence="16">BCL6 corepressor like 1</fullName>
    </submittedName>
</protein>
<dbReference type="GO" id="GO:0003714">
    <property type="term" value="F:transcription corepressor activity"/>
    <property type="evidence" value="ECO:0007669"/>
    <property type="project" value="TreeGrafter"/>
</dbReference>
<keyword evidence="9 13" id="KW-0040">ANK repeat</keyword>
<dbReference type="Proteomes" id="UP000005447">
    <property type="component" value="Unassembled WGS sequence"/>
</dbReference>
<organism evidence="16 17">
    <name type="scientific">Cavia porcellus</name>
    <name type="common">Guinea pig</name>
    <dbReference type="NCBI Taxonomy" id="10141"/>
    <lineage>
        <taxon>Eukaryota</taxon>
        <taxon>Metazoa</taxon>
        <taxon>Chordata</taxon>
        <taxon>Craniata</taxon>
        <taxon>Vertebrata</taxon>
        <taxon>Euteleostomi</taxon>
        <taxon>Mammalia</taxon>
        <taxon>Eutheria</taxon>
        <taxon>Euarchontoglires</taxon>
        <taxon>Glires</taxon>
        <taxon>Rodentia</taxon>
        <taxon>Hystricomorpha</taxon>
        <taxon>Caviidae</taxon>
        <taxon>Cavia</taxon>
    </lineage>
</organism>
<feature type="compositionally biased region" description="Polar residues" evidence="14">
    <location>
        <begin position="642"/>
        <end position="653"/>
    </location>
</feature>
<feature type="compositionally biased region" description="Basic residues" evidence="14">
    <location>
        <begin position="1382"/>
        <end position="1393"/>
    </location>
</feature>
<comment type="subcellular location">
    <subcellularLocation>
        <location evidence="1">Nucleus</location>
    </subcellularLocation>
</comment>
<feature type="repeat" description="ANK" evidence="13">
    <location>
        <begin position="1615"/>
        <end position="1647"/>
    </location>
</feature>
<keyword evidence="8" id="KW-0805">Transcription regulation</keyword>
<evidence type="ECO:0000256" key="4">
    <source>
        <dbReference type="ARBA" id="ARBA00022553"/>
    </source>
</evidence>
<dbReference type="PANTHER" id="PTHR24117">
    <property type="entry name" value="AGAP007537-PB"/>
    <property type="match status" value="1"/>
</dbReference>
<dbReference type="InterPro" id="IPR047144">
    <property type="entry name" value="BCOR-like"/>
</dbReference>
<dbReference type="SUPFAM" id="SSF48403">
    <property type="entry name" value="Ankyrin repeat"/>
    <property type="match status" value="1"/>
</dbReference>
<dbReference type="PANTHER" id="PTHR24117:SF6">
    <property type="entry name" value="BCL-6 COREPRESSOR-LIKE PROTEIN 1"/>
    <property type="match status" value="1"/>
</dbReference>
<feature type="compositionally biased region" description="Basic and acidic residues" evidence="14">
    <location>
        <begin position="1406"/>
        <end position="1417"/>
    </location>
</feature>
<evidence type="ECO:0000313" key="16">
    <source>
        <dbReference type="Ensembl" id="ENSCPOP00000018650.2"/>
    </source>
</evidence>
<evidence type="ECO:0000256" key="14">
    <source>
        <dbReference type="SAM" id="MobiDB-lite"/>
    </source>
</evidence>